<dbReference type="Proteomes" id="UP000054107">
    <property type="component" value="Unassembled WGS sequence"/>
</dbReference>
<dbReference type="EMBL" id="LN727391">
    <property type="protein sequence ID" value="CEP12122.1"/>
    <property type="molecule type" value="Genomic_DNA"/>
</dbReference>
<dbReference type="OrthoDB" id="2275372at2759"/>
<evidence type="ECO:0000313" key="2">
    <source>
        <dbReference type="Proteomes" id="UP000054107"/>
    </source>
</evidence>
<name>A0A0B7N3Z9_9FUNG</name>
<keyword evidence="2" id="KW-1185">Reference proteome</keyword>
<accession>A0A0B7N3Z9</accession>
<gene>
    <name evidence="1" type="primary">PARPA_06043.1 scaffold 20697</name>
</gene>
<dbReference type="STRING" id="35722.A0A0B7N3Z9"/>
<dbReference type="AlphaFoldDB" id="A0A0B7N3Z9"/>
<proteinExistence type="predicted"/>
<reference evidence="1 2" key="1">
    <citation type="submission" date="2014-09" db="EMBL/GenBank/DDBJ databases">
        <authorList>
            <person name="Ellenberger Sabrina"/>
        </authorList>
    </citation>
    <scope>NUCLEOTIDE SEQUENCE [LARGE SCALE GENOMIC DNA]</scope>
    <source>
        <strain evidence="1 2">CBS 412.66</strain>
    </source>
</reference>
<protein>
    <submittedName>
        <fullName evidence="1">Uncharacterized protein</fullName>
    </submittedName>
</protein>
<organism evidence="1 2">
    <name type="scientific">Parasitella parasitica</name>
    <dbReference type="NCBI Taxonomy" id="35722"/>
    <lineage>
        <taxon>Eukaryota</taxon>
        <taxon>Fungi</taxon>
        <taxon>Fungi incertae sedis</taxon>
        <taxon>Mucoromycota</taxon>
        <taxon>Mucoromycotina</taxon>
        <taxon>Mucoromycetes</taxon>
        <taxon>Mucorales</taxon>
        <taxon>Mucorineae</taxon>
        <taxon>Mucoraceae</taxon>
        <taxon>Parasitella</taxon>
    </lineage>
</organism>
<evidence type="ECO:0000313" key="1">
    <source>
        <dbReference type="EMBL" id="CEP12122.1"/>
    </source>
</evidence>
<sequence>MSASLALEFVKNTIINSRALNNQAFVGFDSPLWNSLSEEQYVMLKHLIENPLLFDPHRFSNILSYVGDYSANDEPQNRISASVLYINHAKLPAKRLHDILRAYSSSFPSDKSWSQSFIRQLEIITCSADTAISLLYAGITIDPKRRDSYFTSIKYSRLARFMEIVGPSLVWSMFTVQDYVQEAIHQLPLQDDVLGFRILGFFEDLFIKCIGPCALNIKNGGRLIDWVPSDEILQLTKEFFSLFTSPPETLTSANIESVSEHFNDYFRFVKKDSVISMHPEYLNTLVDQSLQYSSPKSVIIGEAATVETLTKNLPFFSTSAACVGPTFFRDLCDVINQIKNNGVSTFYRPFIDLAAVNTTVCLKTDIPFTSRYLRITRPNLIIANSNLVLSTFRMDLYYKFWNRQNEQVFQQNVTGFYTKPGFLKSKHDLERVSSTYTYSNQYLHGSSDGQQQKGLACLAWYGPHPGDVCLLTVIRDAGNISYDTVASNLKCLEMYLCLLCVELLESTIVTCIAQNNGLPSDSSMRLQFYEKVRDYYNNLIRQTQVFAQLQKVIEQIDTLEGSAKSLRQITIKKRKDEKIDIRPNVQYFTRNFIGEPGSFEREHRMKEDIASYKRAAAFDLLQTGIYFPEACPPGSEAYKSWYMKAAEGLDMRRSSVAYGVDKTAKMTAEQKQKYLSDRKYFVQRTLWPNGKSSIETLVKLAKLEFWRSYDTKITFNTCKLCKSSSLADRNTSHRCEMNKDSVLKGCNSFTHQRMLYPHDIVSALTTLDTNEDHVFQDLCQESQVKLLRWEAHSVLVRSGQEFAHILQHNDVSMDLGFVYGTVETTDEHLLSMAVDKYLLKNCVNSKVSTPTKIYEKKYIDDCWFFSKPLSRKNIDKIFQRDFRSLQLLKEVTCGNYSNECEYYSIREPNNNSKHHCTNEKKLERKCKWGGSSISKFVELPVEVARYLWLHYRQDPKFYRNNPLGWGTPFR</sequence>